<keyword evidence="3" id="KW-1185">Reference proteome</keyword>
<gene>
    <name evidence="2" type="primary">Dana\GF12500</name>
    <name evidence="2" type="synonym">dana_GLEANR_12518</name>
    <name evidence="2" type="ORF">GF12500</name>
</gene>
<accession>A0A0P9ABX1</accession>
<evidence type="ECO:0000313" key="2">
    <source>
        <dbReference type="EMBL" id="KPU75669.1"/>
    </source>
</evidence>
<dbReference type="Pfam" id="PF06477">
    <property type="entry name" value="DUF1091"/>
    <property type="match status" value="1"/>
</dbReference>
<evidence type="ECO:0000256" key="1">
    <source>
        <dbReference type="SAM" id="SignalP"/>
    </source>
</evidence>
<feature type="signal peptide" evidence="1">
    <location>
        <begin position="1"/>
        <end position="19"/>
    </location>
</feature>
<dbReference type="Proteomes" id="UP000007801">
    <property type="component" value="Unassembled WGS sequence"/>
</dbReference>
<dbReference type="AlphaFoldDB" id="A0A0P9ABX1"/>
<dbReference type="PANTHER" id="PTHR20898">
    <property type="entry name" value="DAEDALUS ON 3-RELATED-RELATED"/>
    <property type="match status" value="1"/>
</dbReference>
<dbReference type="InParanoid" id="A0A0P9ABX1"/>
<organism evidence="2 3">
    <name type="scientific">Drosophila ananassae</name>
    <name type="common">Fruit fly</name>
    <dbReference type="NCBI Taxonomy" id="7217"/>
    <lineage>
        <taxon>Eukaryota</taxon>
        <taxon>Metazoa</taxon>
        <taxon>Ecdysozoa</taxon>
        <taxon>Arthropoda</taxon>
        <taxon>Hexapoda</taxon>
        <taxon>Insecta</taxon>
        <taxon>Pterygota</taxon>
        <taxon>Neoptera</taxon>
        <taxon>Endopterygota</taxon>
        <taxon>Diptera</taxon>
        <taxon>Brachycera</taxon>
        <taxon>Muscomorpha</taxon>
        <taxon>Ephydroidea</taxon>
        <taxon>Drosophilidae</taxon>
        <taxon>Drosophila</taxon>
        <taxon>Sophophora</taxon>
    </lineage>
</organism>
<sequence>MLLVRVLGLLLMASVIVEGKFKKLFCTLYDKEYGEFINCRIKAINRYRNSINIYYRQIYPAENAMVRLEFFKRANGWRPFLYNFTFDLCDFLRGKTNFLARLSYTYLKPYIILNYTCPFKNFGDFPICKIKAINRYRNSINVLYRQIKPVTGVSNFGDFPICKIKAINRYRNSINVLYRNIKPVTGASRNDWGRLDNFTLNLEDIRDRFPIDTGEYAAQVSFYYQNVLKTRVNGSAEYLNYREP</sequence>
<protein>
    <submittedName>
        <fullName evidence="2">Uncharacterized protein</fullName>
    </submittedName>
</protein>
<name>A0A0P9ABX1_DROAN</name>
<dbReference type="EMBL" id="CH902619">
    <property type="protein sequence ID" value="KPU75669.1"/>
    <property type="molecule type" value="Genomic_DNA"/>
</dbReference>
<keyword evidence="1" id="KW-0732">Signal</keyword>
<evidence type="ECO:0000313" key="3">
    <source>
        <dbReference type="Proteomes" id="UP000007801"/>
    </source>
</evidence>
<dbReference type="InterPro" id="IPR010512">
    <property type="entry name" value="DUF1091"/>
</dbReference>
<proteinExistence type="predicted"/>
<dbReference type="PANTHER" id="PTHR20898:SF0">
    <property type="entry name" value="DAEDALUS ON 3-RELATED"/>
    <property type="match status" value="1"/>
</dbReference>
<feature type="chain" id="PRO_5006155146" evidence="1">
    <location>
        <begin position="20"/>
        <end position="244"/>
    </location>
</feature>
<dbReference type="OrthoDB" id="7817040at2759"/>
<reference evidence="2 3" key="1">
    <citation type="journal article" date="2007" name="Nature">
        <title>Evolution of genes and genomes on the Drosophila phylogeny.</title>
        <authorList>
            <consortium name="Drosophila 12 Genomes Consortium"/>
            <person name="Clark A.G."/>
            <person name="Eisen M.B."/>
            <person name="Smith D.R."/>
            <person name="Bergman C.M."/>
            <person name="Oliver B."/>
            <person name="Markow T.A."/>
            <person name="Kaufman T.C."/>
            <person name="Kellis M."/>
            <person name="Gelbart W."/>
            <person name="Iyer V.N."/>
            <person name="Pollard D.A."/>
            <person name="Sackton T.B."/>
            <person name="Larracuente A.M."/>
            <person name="Singh N.D."/>
            <person name="Abad J.P."/>
            <person name="Abt D.N."/>
            <person name="Adryan B."/>
            <person name="Aguade M."/>
            <person name="Akashi H."/>
            <person name="Anderson W.W."/>
            <person name="Aquadro C.F."/>
            <person name="Ardell D.H."/>
            <person name="Arguello R."/>
            <person name="Artieri C.G."/>
            <person name="Barbash D.A."/>
            <person name="Barker D."/>
            <person name="Barsanti P."/>
            <person name="Batterham P."/>
            <person name="Batzoglou S."/>
            <person name="Begun D."/>
            <person name="Bhutkar A."/>
            <person name="Blanco E."/>
            <person name="Bosak S.A."/>
            <person name="Bradley R.K."/>
            <person name="Brand A.D."/>
            <person name="Brent M.R."/>
            <person name="Brooks A.N."/>
            <person name="Brown R.H."/>
            <person name="Butlin R.K."/>
            <person name="Caggese C."/>
            <person name="Calvi B.R."/>
            <person name="Bernardo de Carvalho A."/>
            <person name="Caspi A."/>
            <person name="Castrezana S."/>
            <person name="Celniker S.E."/>
            <person name="Chang J.L."/>
            <person name="Chapple C."/>
            <person name="Chatterji S."/>
            <person name="Chinwalla A."/>
            <person name="Civetta A."/>
            <person name="Clifton S.W."/>
            <person name="Comeron J.M."/>
            <person name="Costello J.C."/>
            <person name="Coyne J.A."/>
            <person name="Daub J."/>
            <person name="David R.G."/>
            <person name="Delcher A.L."/>
            <person name="Delehaunty K."/>
            <person name="Do C.B."/>
            <person name="Ebling H."/>
            <person name="Edwards K."/>
            <person name="Eickbush T."/>
            <person name="Evans J.D."/>
            <person name="Filipski A."/>
            <person name="Findeiss S."/>
            <person name="Freyhult E."/>
            <person name="Fulton L."/>
            <person name="Fulton R."/>
            <person name="Garcia A.C."/>
            <person name="Gardiner A."/>
            <person name="Garfield D.A."/>
            <person name="Garvin B.E."/>
            <person name="Gibson G."/>
            <person name="Gilbert D."/>
            <person name="Gnerre S."/>
            <person name="Godfrey J."/>
            <person name="Good R."/>
            <person name="Gotea V."/>
            <person name="Gravely B."/>
            <person name="Greenberg A.J."/>
            <person name="Griffiths-Jones S."/>
            <person name="Gross S."/>
            <person name="Guigo R."/>
            <person name="Gustafson E.A."/>
            <person name="Haerty W."/>
            <person name="Hahn M.W."/>
            <person name="Halligan D.L."/>
            <person name="Halpern A.L."/>
            <person name="Halter G.M."/>
            <person name="Han M.V."/>
            <person name="Heger A."/>
            <person name="Hillier L."/>
            <person name="Hinrichs A.S."/>
            <person name="Holmes I."/>
            <person name="Hoskins R.A."/>
            <person name="Hubisz M.J."/>
            <person name="Hultmark D."/>
            <person name="Huntley M.A."/>
            <person name="Jaffe D.B."/>
            <person name="Jagadeeshan S."/>
            <person name="Jeck W.R."/>
            <person name="Johnson J."/>
            <person name="Jones C.D."/>
            <person name="Jordan W.C."/>
            <person name="Karpen G.H."/>
            <person name="Kataoka E."/>
            <person name="Keightley P.D."/>
            <person name="Kheradpour P."/>
            <person name="Kirkness E.F."/>
            <person name="Koerich L.B."/>
            <person name="Kristiansen K."/>
            <person name="Kudrna D."/>
            <person name="Kulathinal R.J."/>
            <person name="Kumar S."/>
            <person name="Kwok R."/>
            <person name="Lander E."/>
            <person name="Langley C.H."/>
            <person name="Lapoint R."/>
            <person name="Lazzaro B.P."/>
            <person name="Lee S.J."/>
            <person name="Levesque L."/>
            <person name="Li R."/>
            <person name="Lin C.F."/>
            <person name="Lin M.F."/>
            <person name="Lindblad-Toh K."/>
            <person name="Llopart A."/>
            <person name="Long M."/>
            <person name="Low L."/>
            <person name="Lozovsky E."/>
            <person name="Lu J."/>
            <person name="Luo M."/>
            <person name="Machado C.A."/>
            <person name="Makalowski W."/>
            <person name="Marzo M."/>
            <person name="Matsuda M."/>
            <person name="Matzkin L."/>
            <person name="McAllister B."/>
            <person name="McBride C.S."/>
            <person name="McKernan B."/>
            <person name="McKernan K."/>
            <person name="Mendez-Lago M."/>
            <person name="Minx P."/>
            <person name="Mollenhauer M.U."/>
            <person name="Montooth K."/>
            <person name="Mount S.M."/>
            <person name="Mu X."/>
            <person name="Myers E."/>
            <person name="Negre B."/>
            <person name="Newfeld S."/>
            <person name="Nielsen R."/>
            <person name="Noor M.A."/>
            <person name="O'Grady P."/>
            <person name="Pachter L."/>
            <person name="Papaceit M."/>
            <person name="Parisi M.J."/>
            <person name="Parisi M."/>
            <person name="Parts L."/>
            <person name="Pedersen J.S."/>
            <person name="Pesole G."/>
            <person name="Phillippy A.M."/>
            <person name="Ponting C.P."/>
            <person name="Pop M."/>
            <person name="Porcelli D."/>
            <person name="Powell J.R."/>
            <person name="Prohaska S."/>
            <person name="Pruitt K."/>
            <person name="Puig M."/>
            <person name="Quesneville H."/>
            <person name="Ram K.R."/>
            <person name="Rand D."/>
            <person name="Rasmussen M.D."/>
            <person name="Reed L.K."/>
            <person name="Reenan R."/>
            <person name="Reily A."/>
            <person name="Remington K.A."/>
            <person name="Rieger T.T."/>
            <person name="Ritchie M.G."/>
            <person name="Robin C."/>
            <person name="Rogers Y.H."/>
            <person name="Rohde C."/>
            <person name="Rozas J."/>
            <person name="Rubenfield M.J."/>
            <person name="Ruiz A."/>
            <person name="Russo S."/>
            <person name="Salzberg S.L."/>
            <person name="Sanchez-Gracia A."/>
            <person name="Saranga D.J."/>
            <person name="Sato H."/>
            <person name="Schaeffer S.W."/>
            <person name="Schatz M.C."/>
            <person name="Schlenke T."/>
            <person name="Schwartz R."/>
            <person name="Segarra C."/>
            <person name="Singh R.S."/>
            <person name="Sirot L."/>
            <person name="Sirota M."/>
            <person name="Sisneros N.B."/>
            <person name="Smith C.D."/>
            <person name="Smith T.F."/>
            <person name="Spieth J."/>
            <person name="Stage D.E."/>
            <person name="Stark A."/>
            <person name="Stephan W."/>
            <person name="Strausberg R.L."/>
            <person name="Strempel S."/>
            <person name="Sturgill D."/>
            <person name="Sutton G."/>
            <person name="Sutton G.G."/>
            <person name="Tao W."/>
            <person name="Teichmann S."/>
            <person name="Tobari Y.N."/>
            <person name="Tomimura Y."/>
            <person name="Tsolas J.M."/>
            <person name="Valente V.L."/>
            <person name="Venter E."/>
            <person name="Venter J.C."/>
            <person name="Vicario S."/>
            <person name="Vieira F.G."/>
            <person name="Vilella A.J."/>
            <person name="Villasante A."/>
            <person name="Walenz B."/>
            <person name="Wang J."/>
            <person name="Wasserman M."/>
            <person name="Watts T."/>
            <person name="Wilson D."/>
            <person name="Wilson R.K."/>
            <person name="Wing R.A."/>
            <person name="Wolfner M.F."/>
            <person name="Wong A."/>
            <person name="Wong G.K."/>
            <person name="Wu C.I."/>
            <person name="Wu G."/>
            <person name="Yamamoto D."/>
            <person name="Yang H.P."/>
            <person name="Yang S.P."/>
            <person name="Yorke J.A."/>
            <person name="Yoshida K."/>
            <person name="Zdobnov E."/>
            <person name="Zhang P."/>
            <person name="Zhang Y."/>
            <person name="Zimin A.V."/>
            <person name="Baldwin J."/>
            <person name="Abdouelleil A."/>
            <person name="Abdulkadir J."/>
            <person name="Abebe A."/>
            <person name="Abera B."/>
            <person name="Abreu J."/>
            <person name="Acer S.C."/>
            <person name="Aftuck L."/>
            <person name="Alexander A."/>
            <person name="An P."/>
            <person name="Anderson E."/>
            <person name="Anderson S."/>
            <person name="Arachi H."/>
            <person name="Azer M."/>
            <person name="Bachantsang P."/>
            <person name="Barry A."/>
            <person name="Bayul T."/>
            <person name="Berlin A."/>
            <person name="Bessette D."/>
            <person name="Bloom T."/>
            <person name="Blye J."/>
            <person name="Boguslavskiy L."/>
            <person name="Bonnet C."/>
            <person name="Boukhgalter B."/>
            <person name="Bourzgui I."/>
            <person name="Brown A."/>
            <person name="Cahill P."/>
            <person name="Channer S."/>
            <person name="Cheshatsang Y."/>
            <person name="Chuda L."/>
            <person name="Citroen M."/>
            <person name="Collymore A."/>
            <person name="Cooke P."/>
            <person name="Costello M."/>
            <person name="D'Aco K."/>
            <person name="Daza R."/>
            <person name="De Haan G."/>
            <person name="DeGray S."/>
            <person name="DeMaso C."/>
            <person name="Dhargay N."/>
            <person name="Dooley K."/>
            <person name="Dooley E."/>
            <person name="Doricent M."/>
            <person name="Dorje P."/>
            <person name="Dorjee K."/>
            <person name="Dupes A."/>
            <person name="Elong R."/>
            <person name="Falk J."/>
            <person name="Farina A."/>
            <person name="Faro S."/>
            <person name="Ferguson D."/>
            <person name="Fisher S."/>
            <person name="Foley C.D."/>
            <person name="Franke A."/>
            <person name="Friedrich D."/>
            <person name="Gadbois L."/>
            <person name="Gearin G."/>
            <person name="Gearin C.R."/>
            <person name="Giannoukos G."/>
            <person name="Goode T."/>
            <person name="Graham J."/>
            <person name="Grandbois E."/>
            <person name="Grewal S."/>
            <person name="Gyaltsen K."/>
            <person name="Hafez N."/>
            <person name="Hagos B."/>
            <person name="Hall J."/>
            <person name="Henson C."/>
            <person name="Hollinger A."/>
            <person name="Honan T."/>
            <person name="Huard M.D."/>
            <person name="Hughes L."/>
            <person name="Hurhula B."/>
            <person name="Husby M.E."/>
            <person name="Kamat A."/>
            <person name="Kanga B."/>
            <person name="Kashin S."/>
            <person name="Khazanovich D."/>
            <person name="Kisner P."/>
            <person name="Lance K."/>
            <person name="Lara M."/>
            <person name="Lee W."/>
            <person name="Lennon N."/>
            <person name="Letendre F."/>
            <person name="LeVine R."/>
            <person name="Lipovsky A."/>
            <person name="Liu X."/>
            <person name="Liu J."/>
            <person name="Liu S."/>
            <person name="Lokyitsang T."/>
            <person name="Lokyitsang Y."/>
            <person name="Lubonja R."/>
            <person name="Lui A."/>
            <person name="MacDonald P."/>
            <person name="Magnisalis V."/>
            <person name="Maru K."/>
            <person name="Matthews C."/>
            <person name="McCusker W."/>
            <person name="McDonough S."/>
            <person name="Mehta T."/>
            <person name="Meldrim J."/>
            <person name="Meneus L."/>
            <person name="Mihai O."/>
            <person name="Mihalev A."/>
            <person name="Mihova T."/>
            <person name="Mittelman R."/>
            <person name="Mlenga V."/>
            <person name="Montmayeur A."/>
            <person name="Mulrain L."/>
            <person name="Navidi A."/>
            <person name="Naylor J."/>
            <person name="Negash T."/>
            <person name="Nguyen T."/>
            <person name="Nguyen N."/>
            <person name="Nicol R."/>
            <person name="Norbu C."/>
            <person name="Norbu N."/>
            <person name="Novod N."/>
            <person name="O'Neill B."/>
            <person name="Osman S."/>
            <person name="Markiewicz E."/>
            <person name="Oyono O.L."/>
            <person name="Patti C."/>
            <person name="Phunkhang P."/>
            <person name="Pierre F."/>
            <person name="Priest M."/>
            <person name="Raghuraman S."/>
            <person name="Rege F."/>
            <person name="Reyes R."/>
            <person name="Rise C."/>
            <person name="Rogov P."/>
            <person name="Ross K."/>
            <person name="Ryan E."/>
            <person name="Settipalli S."/>
            <person name="Shea T."/>
            <person name="Sherpa N."/>
            <person name="Shi L."/>
            <person name="Shih D."/>
            <person name="Sparrow T."/>
            <person name="Spaulding J."/>
            <person name="Stalker J."/>
            <person name="Stange-Thomann N."/>
            <person name="Stavropoulos S."/>
            <person name="Stone C."/>
            <person name="Strader C."/>
            <person name="Tesfaye S."/>
            <person name="Thomson T."/>
            <person name="Thoulutsang Y."/>
            <person name="Thoulutsang D."/>
            <person name="Topham K."/>
            <person name="Topping I."/>
            <person name="Tsamla T."/>
            <person name="Vassiliev H."/>
            <person name="Vo A."/>
            <person name="Wangchuk T."/>
            <person name="Wangdi T."/>
            <person name="Weiand M."/>
            <person name="Wilkinson J."/>
            <person name="Wilson A."/>
            <person name="Yadav S."/>
            <person name="Young G."/>
            <person name="Yu Q."/>
            <person name="Zembek L."/>
            <person name="Zhong D."/>
            <person name="Zimmer A."/>
            <person name="Zwirko Z."/>
            <person name="Jaffe D.B."/>
            <person name="Alvarez P."/>
            <person name="Brockman W."/>
            <person name="Butler J."/>
            <person name="Chin C."/>
            <person name="Gnerre S."/>
            <person name="Grabherr M."/>
            <person name="Kleber M."/>
            <person name="Mauceli E."/>
            <person name="MacCallum I."/>
        </authorList>
    </citation>
    <scope>NUCLEOTIDE SEQUENCE [LARGE SCALE GENOMIC DNA]</scope>
    <source>
        <strain evidence="3">Tucson 14024-0371.13</strain>
    </source>
</reference>